<organism evidence="1 2">
    <name type="scientific">Botryotinia fuckeliana (strain B05.10)</name>
    <name type="common">Noble rot fungus</name>
    <name type="synonym">Botrytis cinerea</name>
    <dbReference type="NCBI Taxonomy" id="332648"/>
    <lineage>
        <taxon>Eukaryota</taxon>
        <taxon>Fungi</taxon>
        <taxon>Dikarya</taxon>
        <taxon>Ascomycota</taxon>
        <taxon>Pezizomycotina</taxon>
        <taxon>Leotiomycetes</taxon>
        <taxon>Helotiales</taxon>
        <taxon>Sclerotiniaceae</taxon>
        <taxon>Botrytis</taxon>
    </lineage>
</organism>
<dbReference type="AlphaFoldDB" id="A0A384K5N1"/>
<sequence length="223" mass="25323">MKGLFFEQQFSAYIHQLRDIWVAYASRRSTLIPLDAWRVAQDEAVHGLNQDTYSNRAIFITARIINGLSRESIDLSETNLRNLWAELQSWVVDRPQTVRCIMEVEASGDNTFPIILFSNAPAACGNMYYHIASILLLATGKKSSRFSALVSPVCHARRIIGISITHNEQATLVNSIHLICIAAQQIPTFIEKIAVLTHLRKIEDDTGWKTKRHILDLEHLWGQ</sequence>
<dbReference type="KEGG" id="bfu:BCIN_16g00003"/>
<evidence type="ECO:0000313" key="2">
    <source>
        <dbReference type="Proteomes" id="UP000001798"/>
    </source>
</evidence>
<name>A0A384K5N1_BOTFB</name>
<dbReference type="GeneID" id="5425756"/>
<dbReference type="EMBL" id="CP009820">
    <property type="protein sequence ID" value="ATZ58126.1"/>
    <property type="molecule type" value="Genomic_DNA"/>
</dbReference>
<gene>
    <name evidence="1" type="ORF">BCIN_16g00003</name>
</gene>
<dbReference type="Proteomes" id="UP000001798">
    <property type="component" value="Chromosome 16"/>
</dbReference>
<protein>
    <submittedName>
        <fullName evidence="1">Uncharacterized protein</fullName>
    </submittedName>
</protein>
<reference evidence="1 2" key="3">
    <citation type="journal article" date="2017" name="Mol. Plant Pathol.">
        <title>A gapless genome sequence of the fungus Botrytis cinerea.</title>
        <authorList>
            <person name="Van Kan J.A."/>
            <person name="Stassen J.H."/>
            <person name="Mosbach A."/>
            <person name="Van Der Lee T.A."/>
            <person name="Faino L."/>
            <person name="Farmer A.D."/>
            <person name="Papasotiriou D.G."/>
            <person name="Zhou S."/>
            <person name="Seidl M.F."/>
            <person name="Cottam E."/>
            <person name="Edel D."/>
            <person name="Hahn M."/>
            <person name="Schwartz D.C."/>
            <person name="Dietrich R.A."/>
            <person name="Widdison S."/>
            <person name="Scalliet G."/>
        </authorList>
    </citation>
    <scope>NUCLEOTIDE SEQUENCE [LARGE SCALE GENOMIC DNA]</scope>
    <source>
        <strain evidence="1 2">B05.10</strain>
    </source>
</reference>
<dbReference type="OrthoDB" id="415590at2759"/>
<reference evidence="1 2" key="2">
    <citation type="journal article" date="2012" name="Eukaryot. Cell">
        <title>Genome update of Botrytis cinerea strains B05.10 and T4.</title>
        <authorList>
            <person name="Staats M."/>
            <person name="van Kan J.A."/>
        </authorList>
    </citation>
    <scope>NUCLEOTIDE SEQUENCE [LARGE SCALE GENOMIC DNA]</scope>
    <source>
        <strain evidence="1 2">B05.10</strain>
    </source>
</reference>
<reference evidence="1 2" key="1">
    <citation type="journal article" date="2011" name="PLoS Genet.">
        <title>Genomic analysis of the necrotrophic fungal pathogens Sclerotinia sclerotiorum and Botrytis cinerea.</title>
        <authorList>
            <person name="Amselem J."/>
            <person name="Cuomo C.A."/>
            <person name="van Kan J.A."/>
            <person name="Viaud M."/>
            <person name="Benito E.P."/>
            <person name="Couloux A."/>
            <person name="Coutinho P.M."/>
            <person name="de Vries R.P."/>
            <person name="Dyer P.S."/>
            <person name="Fillinger S."/>
            <person name="Fournier E."/>
            <person name="Gout L."/>
            <person name="Hahn M."/>
            <person name="Kohn L."/>
            <person name="Lapalu N."/>
            <person name="Plummer K.M."/>
            <person name="Pradier J.M."/>
            <person name="Quevillon E."/>
            <person name="Sharon A."/>
            <person name="Simon A."/>
            <person name="ten Have A."/>
            <person name="Tudzynski B."/>
            <person name="Tudzynski P."/>
            <person name="Wincker P."/>
            <person name="Andrew M."/>
            <person name="Anthouard V."/>
            <person name="Beever R.E."/>
            <person name="Beffa R."/>
            <person name="Benoit I."/>
            <person name="Bouzid O."/>
            <person name="Brault B."/>
            <person name="Chen Z."/>
            <person name="Choquer M."/>
            <person name="Collemare J."/>
            <person name="Cotton P."/>
            <person name="Danchin E.G."/>
            <person name="Da Silva C."/>
            <person name="Gautier A."/>
            <person name="Giraud C."/>
            <person name="Giraud T."/>
            <person name="Gonzalez C."/>
            <person name="Grossetete S."/>
            <person name="Guldener U."/>
            <person name="Henrissat B."/>
            <person name="Howlett B.J."/>
            <person name="Kodira C."/>
            <person name="Kretschmer M."/>
            <person name="Lappartient A."/>
            <person name="Leroch M."/>
            <person name="Levis C."/>
            <person name="Mauceli E."/>
            <person name="Neuveglise C."/>
            <person name="Oeser B."/>
            <person name="Pearson M."/>
            <person name="Poulain J."/>
            <person name="Poussereau N."/>
            <person name="Quesneville H."/>
            <person name="Rascle C."/>
            <person name="Schumacher J."/>
            <person name="Segurens B."/>
            <person name="Sexton A."/>
            <person name="Silva E."/>
            <person name="Sirven C."/>
            <person name="Soanes D.M."/>
            <person name="Talbot N.J."/>
            <person name="Templeton M."/>
            <person name="Yandava C."/>
            <person name="Yarden O."/>
            <person name="Zeng Q."/>
            <person name="Rollins J.A."/>
            <person name="Lebrun M.H."/>
            <person name="Dickman M."/>
        </authorList>
    </citation>
    <scope>NUCLEOTIDE SEQUENCE [LARGE SCALE GENOMIC DNA]</scope>
    <source>
        <strain evidence="1 2">B05.10</strain>
    </source>
</reference>
<evidence type="ECO:0000313" key="1">
    <source>
        <dbReference type="EMBL" id="ATZ58126.1"/>
    </source>
</evidence>
<accession>A0A384K5N1</accession>
<proteinExistence type="predicted"/>
<dbReference type="VEuPathDB" id="FungiDB:Bcin16g00003"/>
<keyword evidence="2" id="KW-1185">Reference proteome</keyword>
<dbReference type="RefSeq" id="XP_024553569.1">
    <property type="nucleotide sequence ID" value="XM_024697753.1"/>
</dbReference>